<keyword evidence="3" id="KW-1185">Reference proteome</keyword>
<sequence>MPCICPCPYGQQDDMDTSRTAVCQRGNLQPRCAAGHVKAGAPERFLLRRSFLQPRPNPQPTYPGGTQVEDADSNSSIRILSR</sequence>
<dbReference type="EMBL" id="LIAE01010187">
    <property type="protein sequence ID" value="PAV65869.1"/>
    <property type="molecule type" value="Genomic_DNA"/>
</dbReference>
<feature type="compositionally biased region" description="Polar residues" evidence="1">
    <location>
        <begin position="73"/>
        <end position="82"/>
    </location>
</feature>
<evidence type="ECO:0000256" key="1">
    <source>
        <dbReference type="SAM" id="MobiDB-lite"/>
    </source>
</evidence>
<protein>
    <submittedName>
        <fullName evidence="2">Uncharacterized protein</fullName>
    </submittedName>
</protein>
<reference evidence="2 3" key="1">
    <citation type="journal article" date="2017" name="Curr. Biol.">
        <title>Genome architecture and evolution of a unichromosomal asexual nematode.</title>
        <authorList>
            <person name="Fradin H."/>
            <person name="Zegar C."/>
            <person name="Gutwein M."/>
            <person name="Lucas J."/>
            <person name="Kovtun M."/>
            <person name="Corcoran D."/>
            <person name="Baugh L.R."/>
            <person name="Kiontke K."/>
            <person name="Gunsalus K."/>
            <person name="Fitch D.H."/>
            <person name="Piano F."/>
        </authorList>
    </citation>
    <scope>NUCLEOTIDE SEQUENCE [LARGE SCALE GENOMIC DNA]</scope>
    <source>
        <strain evidence="2">PF1309</strain>
    </source>
</reference>
<accession>A0A2A2JWC6</accession>
<evidence type="ECO:0000313" key="3">
    <source>
        <dbReference type="Proteomes" id="UP000218231"/>
    </source>
</evidence>
<organism evidence="2 3">
    <name type="scientific">Diploscapter pachys</name>
    <dbReference type="NCBI Taxonomy" id="2018661"/>
    <lineage>
        <taxon>Eukaryota</taxon>
        <taxon>Metazoa</taxon>
        <taxon>Ecdysozoa</taxon>
        <taxon>Nematoda</taxon>
        <taxon>Chromadorea</taxon>
        <taxon>Rhabditida</taxon>
        <taxon>Rhabditina</taxon>
        <taxon>Rhabditomorpha</taxon>
        <taxon>Rhabditoidea</taxon>
        <taxon>Rhabditidae</taxon>
        <taxon>Diploscapter</taxon>
    </lineage>
</organism>
<evidence type="ECO:0000313" key="2">
    <source>
        <dbReference type="EMBL" id="PAV65869.1"/>
    </source>
</evidence>
<proteinExistence type="predicted"/>
<dbReference type="AlphaFoldDB" id="A0A2A2JWC6"/>
<dbReference type="Proteomes" id="UP000218231">
    <property type="component" value="Unassembled WGS sequence"/>
</dbReference>
<gene>
    <name evidence="2" type="ORF">WR25_15546</name>
</gene>
<comment type="caution">
    <text evidence="2">The sequence shown here is derived from an EMBL/GenBank/DDBJ whole genome shotgun (WGS) entry which is preliminary data.</text>
</comment>
<feature type="region of interest" description="Disordered" evidence="1">
    <location>
        <begin position="52"/>
        <end position="82"/>
    </location>
</feature>
<name>A0A2A2JWC6_9BILA</name>